<keyword evidence="1" id="KW-0326">Glycosidase</keyword>
<keyword evidence="1" id="KW-0858">Xylan degradation</keyword>
<evidence type="ECO:0000313" key="2">
    <source>
        <dbReference type="Proteomes" id="UP000237061"/>
    </source>
</evidence>
<dbReference type="PANTHER" id="PTHR43301:SF3">
    <property type="entry name" value="ARABINAN ENDO-1,5-ALPHA-L-ARABINOSIDASE A-RELATED"/>
    <property type="match status" value="1"/>
</dbReference>
<dbReference type="AlphaFoldDB" id="A0A2S4A122"/>
<dbReference type="EMBL" id="PPXC01000001">
    <property type="protein sequence ID" value="POH75215.1"/>
    <property type="molecule type" value="Genomic_DNA"/>
</dbReference>
<dbReference type="SUPFAM" id="SSF75005">
    <property type="entry name" value="Arabinanase/levansucrase/invertase"/>
    <property type="match status" value="1"/>
</dbReference>
<dbReference type="RefSeq" id="WP_103463873.1">
    <property type="nucleotide sequence ID" value="NZ_PPXC01000001.1"/>
</dbReference>
<dbReference type="GO" id="GO:0045493">
    <property type="term" value="P:xylan catabolic process"/>
    <property type="evidence" value="ECO:0007669"/>
    <property type="project" value="UniProtKB-KW"/>
</dbReference>
<keyword evidence="1" id="KW-0119">Carbohydrate metabolism</keyword>
<dbReference type="InterPro" id="IPR023296">
    <property type="entry name" value="Glyco_hydro_beta-prop_sf"/>
</dbReference>
<sequence length="315" mass="34054">MTSGGGFLLSYFLSEEVSDGEQVRFALSDGPEPLAWTPLNAGLPVLPSAVGEGGTRDPFLVRYERGNRFVLLATDLKIGTGQDWDRATRHGSDSIIVWESADLVTWQGPFRRCVSTPDAGNTWAPKAFWSHERKAWLVFWASALFAPGSGREAGSHQRMMVAETTDFRTFGDPEVYLDLGHDVIDATFLVEQGRHYRFSANAMGPEGSATAGRHIFGEVGTSLDDPAFTPLSVDIGKGVMVQAEGPAVAADPAGGRWYLLADEFGLRGYQLFATSDLAGGVWEHLPDAALPPGARHGSLLAVSAQEMARLRSAQW</sequence>
<dbReference type="PANTHER" id="PTHR43301">
    <property type="entry name" value="ARABINAN ENDO-1,5-ALPHA-L-ARABINOSIDASE"/>
    <property type="match status" value="1"/>
</dbReference>
<dbReference type="CDD" id="cd08983">
    <property type="entry name" value="GH43_Bt3655-like"/>
    <property type="match status" value="1"/>
</dbReference>
<comment type="caution">
    <text evidence="1">The sequence shown here is derived from an EMBL/GenBank/DDBJ whole genome shotgun (WGS) entry which is preliminary data.</text>
</comment>
<proteinExistence type="predicted"/>
<reference evidence="1 2" key="1">
    <citation type="submission" date="2018-01" db="EMBL/GenBank/DDBJ databases">
        <title>Arthrobacter sp. nov., from glaciers in China.</title>
        <authorList>
            <person name="Liu Q."/>
            <person name="Xin Y.-H."/>
        </authorList>
    </citation>
    <scope>NUCLEOTIDE SEQUENCE [LARGE SCALE GENOMIC DNA]</scope>
    <source>
        <strain evidence="1 2">HLT2-12-2</strain>
    </source>
</reference>
<keyword evidence="1" id="KW-0624">Polysaccharide degradation</keyword>
<evidence type="ECO:0000313" key="1">
    <source>
        <dbReference type="EMBL" id="POH75215.1"/>
    </source>
</evidence>
<keyword evidence="1" id="KW-0378">Hydrolase</keyword>
<dbReference type="InterPro" id="IPR050727">
    <property type="entry name" value="GH43_arabinanases"/>
</dbReference>
<name>A0A2S4A122_ARTGL</name>
<keyword evidence="2" id="KW-1185">Reference proteome</keyword>
<dbReference type="Gene3D" id="2.115.10.20">
    <property type="entry name" value="Glycosyl hydrolase domain, family 43"/>
    <property type="match status" value="1"/>
</dbReference>
<dbReference type="GO" id="GO:0016798">
    <property type="term" value="F:hydrolase activity, acting on glycosyl bonds"/>
    <property type="evidence" value="ECO:0007669"/>
    <property type="project" value="UniProtKB-KW"/>
</dbReference>
<gene>
    <name evidence="1" type="ORF">CVS27_00980</name>
</gene>
<dbReference type="Proteomes" id="UP000237061">
    <property type="component" value="Unassembled WGS sequence"/>
</dbReference>
<organism evidence="1 2">
    <name type="scientific">Arthrobacter glacialis</name>
    <dbReference type="NCBI Taxonomy" id="1664"/>
    <lineage>
        <taxon>Bacteria</taxon>
        <taxon>Bacillati</taxon>
        <taxon>Actinomycetota</taxon>
        <taxon>Actinomycetes</taxon>
        <taxon>Micrococcales</taxon>
        <taxon>Micrococcaceae</taxon>
        <taxon>Arthrobacter</taxon>
    </lineage>
</organism>
<protein>
    <submittedName>
        <fullName evidence="1">1,4-beta-xylanase</fullName>
    </submittedName>
</protein>
<accession>A0A2S4A122</accession>